<dbReference type="EMBL" id="JAGIOO010000001">
    <property type="protein sequence ID" value="MBP2472213.1"/>
    <property type="molecule type" value="Genomic_DNA"/>
</dbReference>
<proteinExistence type="inferred from homology"/>
<dbReference type="Gene3D" id="3.40.50.12780">
    <property type="entry name" value="N-terminal domain of ligase-like"/>
    <property type="match status" value="1"/>
</dbReference>
<organism evidence="7 8">
    <name type="scientific">Crossiella equi</name>
    <dbReference type="NCBI Taxonomy" id="130796"/>
    <lineage>
        <taxon>Bacteria</taxon>
        <taxon>Bacillati</taxon>
        <taxon>Actinomycetota</taxon>
        <taxon>Actinomycetes</taxon>
        <taxon>Pseudonocardiales</taxon>
        <taxon>Pseudonocardiaceae</taxon>
        <taxon>Crossiella</taxon>
    </lineage>
</organism>
<dbReference type="CDD" id="cd05907">
    <property type="entry name" value="VL_LC_FACS_like"/>
    <property type="match status" value="1"/>
</dbReference>
<dbReference type="InterPro" id="IPR020845">
    <property type="entry name" value="AMP-binding_CS"/>
</dbReference>
<gene>
    <name evidence="7" type="ORF">JOF53_001085</name>
</gene>
<evidence type="ECO:0000256" key="2">
    <source>
        <dbReference type="ARBA" id="ARBA00022598"/>
    </source>
</evidence>
<dbReference type="InterPro" id="IPR042099">
    <property type="entry name" value="ANL_N_sf"/>
</dbReference>
<comment type="similarity">
    <text evidence="1">Belongs to the ATP-dependent AMP-binding enzyme family.</text>
</comment>
<keyword evidence="2 7" id="KW-0436">Ligase</keyword>
<feature type="domain" description="AMP-dependent synthetase/ligase" evidence="6">
    <location>
        <begin position="32"/>
        <end position="456"/>
    </location>
</feature>
<dbReference type="Pfam" id="PF23562">
    <property type="entry name" value="AMP-binding_C_3"/>
    <property type="match status" value="1"/>
</dbReference>
<dbReference type="PANTHER" id="PTHR43272">
    <property type="entry name" value="LONG-CHAIN-FATTY-ACID--COA LIGASE"/>
    <property type="match status" value="1"/>
</dbReference>
<evidence type="ECO:0000256" key="4">
    <source>
        <dbReference type="ARBA" id="ARBA00023098"/>
    </source>
</evidence>
<evidence type="ECO:0000259" key="6">
    <source>
        <dbReference type="Pfam" id="PF00501"/>
    </source>
</evidence>
<evidence type="ECO:0000256" key="5">
    <source>
        <dbReference type="ARBA" id="ARBA00032875"/>
    </source>
</evidence>
<dbReference type="Proteomes" id="UP001519363">
    <property type="component" value="Unassembled WGS sequence"/>
</dbReference>
<protein>
    <recommendedName>
        <fullName evidence="5">Acyl-CoA synthetase</fullName>
    </recommendedName>
</protein>
<keyword evidence="8" id="KW-1185">Reference proteome</keyword>
<sequence>MTRLMPVADVDVVRDEVKAEIEGHTVLSGFLETVERLGDADSMLWKDGDEWKSLTWNQYRDQVREIALGLELIGFRPKEFALLVARNRPEPHIADLAAQAAGGVATSVHTTLSPAQVAEIADNSQATVAFVENRELLAKFEEVRDRLPHLRTVVLLTGEVAPEEAGWLTTWEQLRSRGAELVPSRPDFFTEATTRLTSDDLATVVYTSGTTGKAKGVMLAHRNVRWSIAAGFREPDGSKPAEPEQGTLPTQNLKIISYLPLGTVGARMVDHWGHVIMGGAVINFCPDPAKLFEYLREVRPSLLMGVPAIFEKLHSELNAAIDNDPQPDRAALVRRCLAVGKQLARYQDRGEEVPEDLRGAAEQVKPVLRAILAKAGLDECLRAVSGGAPIDPEIIEFFQSLGLSMTQSWGMTELTTSVTSDGPNGSVGRPYPGVEIGLADDDEIIIRGGMVMQGYYRDPEATAEVLSPDGWFRTGDIGAYDEQGSLRIVGRKKELIINSAGTNIAPTKIEFLLQRHQLVGAACAIGDRRPHVTALLTLNPDRAAEWAAERGLDPDLAQLSQNPDLLAEIGEAVHKANGELSKAEQVRAFRVLPVEWSVDGGELTANFKKRRNPIAEKYAEVIEQLYRDGR</sequence>
<dbReference type="PROSITE" id="PS00455">
    <property type="entry name" value="AMP_BINDING"/>
    <property type="match status" value="1"/>
</dbReference>
<evidence type="ECO:0000313" key="7">
    <source>
        <dbReference type="EMBL" id="MBP2472213.1"/>
    </source>
</evidence>
<accession>A0ABS5A6J0</accession>
<evidence type="ECO:0000256" key="3">
    <source>
        <dbReference type="ARBA" id="ARBA00022832"/>
    </source>
</evidence>
<keyword evidence="4" id="KW-0443">Lipid metabolism</keyword>
<evidence type="ECO:0000313" key="8">
    <source>
        <dbReference type="Proteomes" id="UP001519363"/>
    </source>
</evidence>
<keyword evidence="3" id="KW-0276">Fatty acid metabolism</keyword>
<dbReference type="SUPFAM" id="SSF56801">
    <property type="entry name" value="Acetyl-CoA synthetase-like"/>
    <property type="match status" value="1"/>
</dbReference>
<dbReference type="Pfam" id="PF00501">
    <property type="entry name" value="AMP-binding"/>
    <property type="match status" value="1"/>
</dbReference>
<dbReference type="GO" id="GO:0004467">
    <property type="term" value="F:long-chain fatty acid-CoA ligase activity"/>
    <property type="evidence" value="ECO:0007669"/>
    <property type="project" value="UniProtKB-EC"/>
</dbReference>
<dbReference type="RefSeq" id="WP_158103509.1">
    <property type="nucleotide sequence ID" value="NZ_JAGIOO010000001.1"/>
</dbReference>
<dbReference type="PANTHER" id="PTHR43272:SF32">
    <property type="entry name" value="AMP-DEPENDENT SYNTHETASE_LIGASE DOMAIN-CONTAINING PROTEIN"/>
    <property type="match status" value="1"/>
</dbReference>
<name>A0ABS5A6J0_9PSEU</name>
<dbReference type="InterPro" id="IPR000873">
    <property type="entry name" value="AMP-dep_synth/lig_dom"/>
</dbReference>
<comment type="caution">
    <text evidence="7">The sequence shown here is derived from an EMBL/GenBank/DDBJ whole genome shotgun (WGS) entry which is preliminary data.</text>
</comment>
<reference evidence="7 8" key="1">
    <citation type="submission" date="2021-03" db="EMBL/GenBank/DDBJ databases">
        <title>Sequencing the genomes of 1000 actinobacteria strains.</title>
        <authorList>
            <person name="Klenk H.-P."/>
        </authorList>
    </citation>
    <scope>NUCLEOTIDE SEQUENCE [LARGE SCALE GENOMIC DNA]</scope>
    <source>
        <strain evidence="7 8">DSM 44580</strain>
    </source>
</reference>
<evidence type="ECO:0000256" key="1">
    <source>
        <dbReference type="ARBA" id="ARBA00006432"/>
    </source>
</evidence>